<evidence type="ECO:0000256" key="1">
    <source>
        <dbReference type="SAM" id="MobiDB-lite"/>
    </source>
</evidence>
<name>A0A087DGP2_9BIFI</name>
<dbReference type="STRING" id="158787.BSCA_0744"/>
<feature type="region of interest" description="Disordered" evidence="1">
    <location>
        <begin position="89"/>
        <end position="121"/>
    </location>
</feature>
<accession>A0A087DGP2</accession>
<feature type="compositionally biased region" description="Basic and acidic residues" evidence="1">
    <location>
        <begin position="90"/>
        <end position="111"/>
    </location>
</feature>
<dbReference type="EMBL" id="JGZO01000006">
    <property type="protein sequence ID" value="KFI94692.1"/>
    <property type="molecule type" value="Genomic_DNA"/>
</dbReference>
<dbReference type="eggNOG" id="ENOG5031TMT">
    <property type="taxonomic scope" value="Bacteria"/>
</dbReference>
<proteinExistence type="predicted"/>
<reference evidence="2 3" key="1">
    <citation type="submission" date="2014-03" db="EMBL/GenBank/DDBJ databases">
        <title>Genomics of Bifidobacteria.</title>
        <authorList>
            <person name="Ventura M."/>
            <person name="Milani C."/>
            <person name="Lugli G.A."/>
        </authorList>
    </citation>
    <scope>NUCLEOTIDE SEQUENCE [LARGE SCALE GENOMIC DNA]</scope>
    <source>
        <strain evidence="2 3">LMG 21589</strain>
    </source>
</reference>
<keyword evidence="3" id="KW-1185">Reference proteome</keyword>
<evidence type="ECO:0000313" key="3">
    <source>
        <dbReference type="Proteomes" id="UP000029033"/>
    </source>
</evidence>
<comment type="caution">
    <text evidence="2">The sequence shown here is derived from an EMBL/GenBank/DDBJ whole genome shotgun (WGS) entry which is preliminary data.</text>
</comment>
<evidence type="ECO:0000313" key="2">
    <source>
        <dbReference type="EMBL" id="KFI94692.1"/>
    </source>
</evidence>
<sequence length="121" mass="13521">MPSGLIKDGKGQTLWRDLTDKWEFTESEYRMLENACYTADRIVKERRAIGDTLTVSGSQGQIVAHPLLAQLRLDEEHLAKTLARIVMPEPDEKAGASADEGDRSTRMRDVAQSRWGKAYGG</sequence>
<dbReference type="AlphaFoldDB" id="A0A087DGP2"/>
<organism evidence="2 3">
    <name type="scientific">Bifidobacterium scardovii</name>
    <dbReference type="NCBI Taxonomy" id="158787"/>
    <lineage>
        <taxon>Bacteria</taxon>
        <taxon>Bacillati</taxon>
        <taxon>Actinomycetota</taxon>
        <taxon>Actinomycetes</taxon>
        <taxon>Bifidobacteriales</taxon>
        <taxon>Bifidobacteriaceae</taxon>
        <taxon>Bifidobacterium</taxon>
    </lineage>
</organism>
<dbReference type="Proteomes" id="UP000029033">
    <property type="component" value="Unassembled WGS sequence"/>
</dbReference>
<gene>
    <name evidence="2" type="ORF">BSCA_0744</name>
</gene>
<protein>
    <submittedName>
        <fullName evidence="2">Gp25</fullName>
    </submittedName>
</protein>